<comment type="caution">
    <text evidence="1">The sequence shown here is derived from an EMBL/GenBank/DDBJ whole genome shotgun (WGS) entry which is preliminary data.</text>
</comment>
<sequence>MQFECGANNTLHRGISAIDNRIDAENIHISTAKTEQFLINTHVPTNLKLLKPYLGLIIFPPIFCQIA</sequence>
<keyword evidence="2" id="KW-1185">Reference proteome</keyword>
<name>A0ABQ9IEN6_9NEOP</name>
<reference evidence="1 2" key="1">
    <citation type="submission" date="2023-02" db="EMBL/GenBank/DDBJ databases">
        <title>LHISI_Scaffold_Assembly.</title>
        <authorList>
            <person name="Stuart O.P."/>
            <person name="Cleave R."/>
            <person name="Magrath M.J.L."/>
            <person name="Mikheyev A.S."/>
        </authorList>
    </citation>
    <scope>NUCLEOTIDE SEQUENCE [LARGE SCALE GENOMIC DNA]</scope>
    <source>
        <strain evidence="1">Daus_M_001</strain>
        <tissue evidence="1">Leg muscle</tissue>
    </source>
</reference>
<evidence type="ECO:0000313" key="2">
    <source>
        <dbReference type="Proteomes" id="UP001159363"/>
    </source>
</evidence>
<gene>
    <name evidence="1" type="ORF">PR048_000108</name>
</gene>
<organism evidence="1 2">
    <name type="scientific">Dryococelus australis</name>
    <dbReference type="NCBI Taxonomy" id="614101"/>
    <lineage>
        <taxon>Eukaryota</taxon>
        <taxon>Metazoa</taxon>
        <taxon>Ecdysozoa</taxon>
        <taxon>Arthropoda</taxon>
        <taxon>Hexapoda</taxon>
        <taxon>Insecta</taxon>
        <taxon>Pterygota</taxon>
        <taxon>Neoptera</taxon>
        <taxon>Polyneoptera</taxon>
        <taxon>Phasmatodea</taxon>
        <taxon>Verophasmatodea</taxon>
        <taxon>Anareolatae</taxon>
        <taxon>Phasmatidae</taxon>
        <taxon>Eurycanthinae</taxon>
        <taxon>Dryococelus</taxon>
    </lineage>
</organism>
<evidence type="ECO:0000313" key="1">
    <source>
        <dbReference type="EMBL" id="KAJ8894801.1"/>
    </source>
</evidence>
<dbReference type="Proteomes" id="UP001159363">
    <property type="component" value="Chromosome 1"/>
</dbReference>
<dbReference type="EMBL" id="JARBHB010000001">
    <property type="protein sequence ID" value="KAJ8894801.1"/>
    <property type="molecule type" value="Genomic_DNA"/>
</dbReference>
<accession>A0ABQ9IEN6</accession>
<proteinExistence type="predicted"/>
<protein>
    <submittedName>
        <fullName evidence="1">Uncharacterized protein</fullName>
    </submittedName>
</protein>